<proteinExistence type="predicted"/>
<reference evidence="2" key="1">
    <citation type="submission" date="2009-10" db="EMBL/GenBank/DDBJ databases">
        <title>Diversity of trophic interactions inside an arsenic-rich microbial ecosystem.</title>
        <authorList>
            <person name="Bertin P.N."/>
            <person name="Heinrich-Salmeron A."/>
            <person name="Pelletier E."/>
            <person name="Goulhen-Chollet F."/>
            <person name="Arsene-Ploetze F."/>
            <person name="Gallien S."/>
            <person name="Calteau A."/>
            <person name="Vallenet D."/>
            <person name="Casiot C."/>
            <person name="Chane-Woon-Ming B."/>
            <person name="Giloteaux L."/>
            <person name="Barakat M."/>
            <person name="Bonnefoy V."/>
            <person name="Bruneel O."/>
            <person name="Chandler M."/>
            <person name="Cleiss J."/>
            <person name="Duran R."/>
            <person name="Elbaz-Poulichet F."/>
            <person name="Fonknechten N."/>
            <person name="Lauga B."/>
            <person name="Mornico D."/>
            <person name="Ortet P."/>
            <person name="Schaeffer C."/>
            <person name="Siguier P."/>
            <person name="Alexander Thil Smith A."/>
            <person name="Van Dorsselaer A."/>
            <person name="Weissenbach J."/>
            <person name="Medigue C."/>
            <person name="Le Paslier D."/>
        </authorList>
    </citation>
    <scope>NUCLEOTIDE SEQUENCE</scope>
</reference>
<feature type="transmembrane region" description="Helical" evidence="1">
    <location>
        <begin position="139"/>
        <end position="160"/>
    </location>
</feature>
<keyword evidence="1" id="KW-0812">Transmembrane</keyword>
<gene>
    <name evidence="2" type="ORF">CARN1_2508</name>
</gene>
<keyword evidence="1" id="KW-0472">Membrane</keyword>
<organism evidence="2">
    <name type="scientific">mine drainage metagenome</name>
    <dbReference type="NCBI Taxonomy" id="410659"/>
    <lineage>
        <taxon>unclassified sequences</taxon>
        <taxon>metagenomes</taxon>
        <taxon>ecological metagenomes</taxon>
    </lineage>
</organism>
<feature type="transmembrane region" description="Helical" evidence="1">
    <location>
        <begin position="97"/>
        <end position="119"/>
    </location>
</feature>
<accession>E6PGQ7</accession>
<sequence>MNPFAALGSATLRTFRARPLASTLLVALGGSALAGFYAIALPAERFGAFSLGALAYLSPGEAIAAAIVGYGGMLGIAINLASNAARSAGGALTSGGLVAALLPSSLCCTTLVPSALAALGVSAPAVLHVTGRFQGFLAAYSDAFVAFAVIAVLAALLLAVRTANNTCKITPQKESR</sequence>
<dbReference type="AlphaFoldDB" id="E6PGQ7"/>
<evidence type="ECO:0000256" key="1">
    <source>
        <dbReference type="SAM" id="Phobius"/>
    </source>
</evidence>
<protein>
    <submittedName>
        <fullName evidence="2">Uncharacterized protein</fullName>
    </submittedName>
</protein>
<comment type="caution">
    <text evidence="2">The sequence shown here is derived from an EMBL/GenBank/DDBJ whole genome shotgun (WGS) entry which is preliminary data.</text>
</comment>
<name>E6PGQ7_9ZZZZ</name>
<dbReference type="EMBL" id="CABL01000014">
    <property type="protein sequence ID" value="CBH75645.1"/>
    <property type="molecule type" value="Genomic_DNA"/>
</dbReference>
<keyword evidence="1" id="KW-1133">Transmembrane helix</keyword>
<feature type="transmembrane region" description="Helical" evidence="1">
    <location>
        <begin position="20"/>
        <end position="43"/>
    </location>
</feature>
<feature type="transmembrane region" description="Helical" evidence="1">
    <location>
        <begin position="63"/>
        <end position="85"/>
    </location>
</feature>
<evidence type="ECO:0000313" key="2">
    <source>
        <dbReference type="EMBL" id="CBH75645.1"/>
    </source>
</evidence>